<feature type="active site" description="Proton acceptor" evidence="7">
    <location>
        <position position="294"/>
    </location>
</feature>
<dbReference type="EC" id="3.1.21.-" evidence="10"/>
<keyword evidence="8" id="KW-0464">Manganese</keyword>
<dbReference type="Pfam" id="PF03372">
    <property type="entry name" value="Exo_endo_phos"/>
    <property type="match status" value="1"/>
</dbReference>
<dbReference type="EMBL" id="KB097542">
    <property type="protein sequence ID" value="ESN95109.1"/>
    <property type="molecule type" value="Genomic_DNA"/>
</dbReference>
<evidence type="ECO:0000256" key="5">
    <source>
        <dbReference type="ARBA" id="ARBA00022801"/>
    </source>
</evidence>
<dbReference type="InterPro" id="IPR020848">
    <property type="entry name" value="AP_endonuclease_F1_CS"/>
</dbReference>
<dbReference type="Gene3D" id="3.60.10.10">
    <property type="entry name" value="Endonuclease/exonuclease/phosphatase"/>
    <property type="match status" value="1"/>
</dbReference>
<dbReference type="InterPro" id="IPR020847">
    <property type="entry name" value="AP_endonuclease_F1_BS"/>
</dbReference>
<evidence type="ECO:0000256" key="3">
    <source>
        <dbReference type="ARBA" id="ARBA00007092"/>
    </source>
</evidence>
<dbReference type="GeneID" id="20210389"/>
<reference evidence="14" key="1">
    <citation type="submission" date="2012-12" db="EMBL/GenBank/DDBJ databases">
        <authorList>
            <person name="Hellsten U."/>
            <person name="Grimwood J."/>
            <person name="Chapman J.A."/>
            <person name="Shapiro H."/>
            <person name="Aerts A."/>
            <person name="Otillar R.P."/>
            <person name="Terry A.Y."/>
            <person name="Boore J.L."/>
            <person name="Simakov O."/>
            <person name="Marletaz F."/>
            <person name="Cho S.-J."/>
            <person name="Edsinger-Gonzales E."/>
            <person name="Havlak P."/>
            <person name="Kuo D.-H."/>
            <person name="Larsson T."/>
            <person name="Lv J."/>
            <person name="Arendt D."/>
            <person name="Savage R."/>
            <person name="Osoegawa K."/>
            <person name="de Jong P."/>
            <person name="Lindberg D.R."/>
            <person name="Seaver E.C."/>
            <person name="Weisblat D.A."/>
            <person name="Putnam N.H."/>
            <person name="Grigoriev I.V."/>
            <person name="Rokhsar D.S."/>
        </authorList>
    </citation>
    <scope>NUCLEOTIDE SEQUENCE</scope>
</reference>
<dbReference type="GO" id="GO:0006284">
    <property type="term" value="P:base-excision repair"/>
    <property type="evidence" value="ECO:0000318"/>
    <property type="project" value="GO_Central"/>
</dbReference>
<comment type="cofactor">
    <cofactor evidence="2">
        <name>Mn(2+)</name>
        <dbReference type="ChEBI" id="CHEBI:29035"/>
    </cofactor>
</comment>
<dbReference type="NCBIfam" id="TIGR00195">
    <property type="entry name" value="exoDNase_III"/>
    <property type="match status" value="1"/>
</dbReference>
<dbReference type="InterPro" id="IPR036691">
    <property type="entry name" value="Endo/exonu/phosph_ase_sf"/>
</dbReference>
<dbReference type="InterPro" id="IPR005135">
    <property type="entry name" value="Endo/exonuclease/phosphatase"/>
</dbReference>
<dbReference type="InterPro" id="IPR004808">
    <property type="entry name" value="AP_endonuc_1"/>
</dbReference>
<keyword evidence="4 8" id="KW-0479">Metal-binding</keyword>
<reference evidence="13" key="3">
    <citation type="submission" date="2015-06" db="UniProtKB">
        <authorList>
            <consortium name="EnsemblMetazoa"/>
        </authorList>
    </citation>
    <scope>IDENTIFICATION</scope>
</reference>
<evidence type="ECO:0000313" key="13">
    <source>
        <dbReference type="EnsemblMetazoa" id="HelroP186002"/>
    </source>
</evidence>
<name>T1FNJ2_HELRO</name>
<dbReference type="GO" id="GO:0003677">
    <property type="term" value="F:DNA binding"/>
    <property type="evidence" value="ECO:0007669"/>
    <property type="project" value="InterPro"/>
</dbReference>
<dbReference type="GO" id="GO:0003906">
    <property type="term" value="F:DNA-(apurinic or apyrimidinic site) endonuclease activity"/>
    <property type="evidence" value="ECO:0000318"/>
    <property type="project" value="GO_Central"/>
</dbReference>
<protein>
    <recommendedName>
        <fullName evidence="10">DNA repair nuclease/redox regulator APEX1</fullName>
        <shortName evidence="10">APEN</shortName>
        <shortName evidence="10">REF-1</shortName>
        <ecNumber evidence="10">3.1.11.2</ecNumber>
        <ecNumber evidence="10">3.1.21.-</ecNumber>
    </recommendedName>
    <alternativeName>
        <fullName evidence="10">APEX nuclease</fullName>
    </alternativeName>
    <alternativeName>
        <fullName evidence="10">Apurinic-apyrimidinic endonuclease 1</fullName>
    </alternativeName>
    <alternativeName>
        <fullName evidence="10">Redox factor-1</fullName>
    </alternativeName>
    <component>
        <recommendedName>
            <fullName evidence="10">DNA repair nuclease/redox regulator APEX1, mitochondrial</fullName>
        </recommendedName>
    </component>
</protein>
<dbReference type="SUPFAM" id="SSF56219">
    <property type="entry name" value="DNase I-like"/>
    <property type="match status" value="1"/>
</dbReference>
<dbReference type="EnsemblMetazoa" id="HelroT186002">
    <property type="protein sequence ID" value="HelroP186002"/>
    <property type="gene ID" value="HelroG186002"/>
</dbReference>
<dbReference type="eggNOG" id="KOG1294">
    <property type="taxonomic scope" value="Eukaryota"/>
</dbReference>
<feature type="binding site" evidence="8">
    <location>
        <position position="294"/>
    </location>
    <ligand>
        <name>Mg(2+)</name>
        <dbReference type="ChEBI" id="CHEBI:18420"/>
        <label>1</label>
    </ligand>
</feature>
<keyword evidence="10" id="KW-0234">DNA repair</keyword>
<feature type="site" description="Transition state stabilizer" evidence="9">
    <location>
        <position position="198"/>
    </location>
</feature>
<dbReference type="CTD" id="20210389"/>
<evidence type="ECO:0000256" key="1">
    <source>
        <dbReference type="ARBA" id="ARBA00000493"/>
    </source>
</evidence>
<keyword evidence="14" id="KW-1185">Reference proteome</keyword>
<evidence type="ECO:0000256" key="2">
    <source>
        <dbReference type="ARBA" id="ARBA00001936"/>
    </source>
</evidence>
<evidence type="ECO:0000313" key="14">
    <source>
        <dbReference type="Proteomes" id="UP000015101"/>
    </source>
</evidence>
<dbReference type="GO" id="GO:0005634">
    <property type="term" value="C:nucleus"/>
    <property type="evidence" value="ECO:0000318"/>
    <property type="project" value="GO_Central"/>
</dbReference>
<dbReference type="GO" id="GO:0008081">
    <property type="term" value="F:phosphoric diester hydrolase activity"/>
    <property type="evidence" value="ECO:0000318"/>
    <property type="project" value="GO_Central"/>
</dbReference>
<feature type="binding site" evidence="8">
    <location>
        <position position="196"/>
    </location>
    <ligand>
        <name>Mg(2+)</name>
        <dbReference type="ChEBI" id="CHEBI:18420"/>
        <label>1</label>
    </ligand>
</feature>
<organism evidence="13 14">
    <name type="scientific">Helobdella robusta</name>
    <name type="common">Californian leech</name>
    <dbReference type="NCBI Taxonomy" id="6412"/>
    <lineage>
        <taxon>Eukaryota</taxon>
        <taxon>Metazoa</taxon>
        <taxon>Spiralia</taxon>
        <taxon>Lophotrochozoa</taxon>
        <taxon>Annelida</taxon>
        <taxon>Clitellata</taxon>
        <taxon>Hirudinea</taxon>
        <taxon>Rhynchobdellida</taxon>
        <taxon>Glossiphoniidae</taxon>
        <taxon>Helobdella</taxon>
    </lineage>
</organism>
<feature type="active site" evidence="7">
    <location>
        <position position="156"/>
    </location>
</feature>
<keyword evidence="10" id="KW-0227">DNA damage</keyword>
<evidence type="ECO:0000256" key="9">
    <source>
        <dbReference type="PIRSR" id="PIRSR604808-3"/>
    </source>
</evidence>
<sequence>MAPKRKKLFESTPAVKKSKTAITSRAAIPSVADLNFSSDSKTENGDMWNFKVASWNVNGIRAWAEKNGHSYIPAENPDIICLQETKCDEKNIPENVKINGYNMFWNSADKGGYSGTAIYSKVEPIKVTKGLGIKKHDNEGRVITAEFEKFYFVTTYVPNSGQGLVRLDYRVSEWDVDFHDYLVGLEREKPVILCGDLNVSYLDIDIANPKSNQKSAGFTKEERESFGKLLNKSFVDSFRHLYPTKTGMYSYWSYMGNARSKNVGWRLDYCMVSSSLKPAICDSVMRKDVMGSDHCPVVLFLHL</sequence>
<evidence type="ECO:0000256" key="7">
    <source>
        <dbReference type="PIRSR" id="PIRSR604808-1"/>
    </source>
</evidence>
<dbReference type="GO" id="GO:0008311">
    <property type="term" value="F:double-stranded DNA 3'-5' DNA exonuclease activity"/>
    <property type="evidence" value="ECO:0000318"/>
    <property type="project" value="GO_Central"/>
</dbReference>
<dbReference type="PROSITE" id="PS51435">
    <property type="entry name" value="AP_NUCLEASE_F1_4"/>
    <property type="match status" value="1"/>
</dbReference>
<evidence type="ECO:0000313" key="12">
    <source>
        <dbReference type="EMBL" id="ESN95109.1"/>
    </source>
</evidence>
<dbReference type="STRING" id="6412.T1FNJ2"/>
<feature type="site" description="Interaction with DNA substrate" evidence="9">
    <location>
        <position position="294"/>
    </location>
</feature>
<dbReference type="OMA" id="YEVAHVG"/>
<evidence type="ECO:0000256" key="4">
    <source>
        <dbReference type="ARBA" id="ARBA00022723"/>
    </source>
</evidence>
<evidence type="ECO:0000256" key="6">
    <source>
        <dbReference type="ARBA" id="ARBA00022842"/>
    </source>
</evidence>
<dbReference type="RefSeq" id="XP_009026759.1">
    <property type="nucleotide sequence ID" value="XM_009028511.1"/>
</dbReference>
<keyword evidence="6 8" id="KW-0460">Magnesium</keyword>
<feature type="site" description="Important for catalytic activity" evidence="9">
    <location>
        <position position="268"/>
    </location>
</feature>
<dbReference type="PROSITE" id="PS00727">
    <property type="entry name" value="AP_NUCLEASE_F1_2"/>
    <property type="match status" value="1"/>
</dbReference>
<dbReference type="CDD" id="cd09087">
    <property type="entry name" value="Ape1-like_AP-endo"/>
    <property type="match status" value="1"/>
</dbReference>
<comment type="similarity">
    <text evidence="3 10">Belongs to the DNA repair enzymes AP/ExoA family.</text>
</comment>
<feature type="domain" description="Endonuclease/exonuclease/phosphatase" evidence="11">
    <location>
        <begin position="53"/>
        <end position="294"/>
    </location>
</feature>
<dbReference type="KEGG" id="hro:HELRODRAFT_186002"/>
<evidence type="ECO:0000259" key="11">
    <source>
        <dbReference type="Pfam" id="PF03372"/>
    </source>
</evidence>
<gene>
    <name evidence="13" type="primary">20210389</name>
    <name evidence="12" type="ORF">HELRODRAFT_186002</name>
</gene>
<feature type="binding site" evidence="8">
    <location>
        <position position="84"/>
    </location>
    <ligand>
        <name>Mg(2+)</name>
        <dbReference type="ChEBI" id="CHEBI:18420"/>
        <label>1</label>
    </ligand>
</feature>
<reference evidence="12 14" key="2">
    <citation type="journal article" date="2013" name="Nature">
        <title>Insights into bilaterian evolution from three spiralian genomes.</title>
        <authorList>
            <person name="Simakov O."/>
            <person name="Marletaz F."/>
            <person name="Cho S.J."/>
            <person name="Edsinger-Gonzales E."/>
            <person name="Havlak P."/>
            <person name="Hellsten U."/>
            <person name="Kuo D.H."/>
            <person name="Larsson T."/>
            <person name="Lv J."/>
            <person name="Arendt D."/>
            <person name="Savage R."/>
            <person name="Osoegawa K."/>
            <person name="de Jong P."/>
            <person name="Grimwood J."/>
            <person name="Chapman J.A."/>
            <person name="Shapiro H."/>
            <person name="Aerts A."/>
            <person name="Otillar R.P."/>
            <person name="Terry A.Y."/>
            <person name="Boore J.L."/>
            <person name="Grigoriev I.V."/>
            <person name="Lindberg D.R."/>
            <person name="Seaver E.C."/>
            <person name="Weisblat D.A."/>
            <person name="Putnam N.H."/>
            <person name="Rokhsar D.S."/>
        </authorList>
    </citation>
    <scope>NUCLEOTIDE SEQUENCE</scope>
</reference>
<proteinExistence type="inferred from homology"/>
<dbReference type="PROSITE" id="PS00726">
    <property type="entry name" value="AP_NUCLEASE_F1_1"/>
    <property type="match status" value="1"/>
</dbReference>
<feature type="active site" description="Proton donor/acceptor" evidence="7">
    <location>
        <position position="196"/>
    </location>
</feature>
<feature type="binding site" evidence="8">
    <location>
        <position position="293"/>
    </location>
    <ligand>
        <name>Mg(2+)</name>
        <dbReference type="ChEBI" id="CHEBI:18420"/>
        <label>1</label>
    </ligand>
</feature>
<dbReference type="PANTHER" id="PTHR22748">
    <property type="entry name" value="AP ENDONUCLEASE"/>
    <property type="match status" value="1"/>
</dbReference>
<dbReference type="OrthoDB" id="498125at2759"/>
<dbReference type="Proteomes" id="UP000015101">
    <property type="component" value="Unassembled WGS sequence"/>
</dbReference>
<keyword evidence="5" id="KW-0378">Hydrolase</keyword>
<dbReference type="FunFam" id="3.60.10.10:FF:000034">
    <property type="entry name" value="Exodeoxyribonuclease III"/>
    <property type="match status" value="1"/>
</dbReference>
<dbReference type="AlphaFoldDB" id="T1FNJ2"/>
<comment type="catalytic activity">
    <reaction evidence="1">
        <text>Exonucleolytic cleavage in the 3'- to 5'-direction to yield nucleoside 5'-phosphates.</text>
        <dbReference type="EC" id="3.1.11.2"/>
    </reaction>
</comment>
<dbReference type="PANTHER" id="PTHR22748:SF6">
    <property type="entry name" value="DNA-(APURINIC OR APYRIMIDINIC SITE) ENDONUCLEASE"/>
    <property type="match status" value="1"/>
</dbReference>
<dbReference type="GO" id="GO:0046872">
    <property type="term" value="F:metal ion binding"/>
    <property type="evidence" value="ECO:0007669"/>
    <property type="project" value="UniProtKB-KW"/>
</dbReference>
<evidence type="ECO:0000256" key="10">
    <source>
        <dbReference type="RuleBase" id="RU362131"/>
    </source>
</evidence>
<dbReference type="HOGENOM" id="CLU_027539_1_3_1"/>
<dbReference type="InParanoid" id="T1FNJ2"/>
<dbReference type="EMBL" id="AMQM01006920">
    <property type="status" value="NOT_ANNOTATED_CDS"/>
    <property type="molecule type" value="Genomic_DNA"/>
</dbReference>
<feature type="binding site" evidence="8">
    <location>
        <position position="198"/>
    </location>
    <ligand>
        <name>Mg(2+)</name>
        <dbReference type="ChEBI" id="CHEBI:18420"/>
        <label>1</label>
    </ligand>
</feature>
<dbReference type="NCBIfam" id="TIGR00633">
    <property type="entry name" value="xth"/>
    <property type="match status" value="1"/>
</dbReference>
<evidence type="ECO:0000256" key="8">
    <source>
        <dbReference type="PIRSR" id="PIRSR604808-2"/>
    </source>
</evidence>
<feature type="binding site" evidence="8">
    <location>
        <position position="56"/>
    </location>
    <ligand>
        <name>Mg(2+)</name>
        <dbReference type="ChEBI" id="CHEBI:18420"/>
        <label>1</label>
    </ligand>
</feature>
<dbReference type="EC" id="3.1.11.2" evidence="10"/>
<comment type="cofactor">
    <cofactor evidence="8 10">
        <name>Mg(2+)</name>
        <dbReference type="ChEBI" id="CHEBI:18420"/>
    </cofactor>
    <cofactor evidence="8 10">
        <name>Mn(2+)</name>
        <dbReference type="ChEBI" id="CHEBI:29035"/>
    </cofactor>
    <text evidence="8 10">Probably binds two magnesium or manganese ions per subunit.</text>
</comment>
<accession>T1FNJ2</accession>